<dbReference type="GO" id="GO:0016985">
    <property type="term" value="F:mannan endo-1,4-beta-mannosidase activity"/>
    <property type="evidence" value="ECO:0007669"/>
    <property type="project" value="UniProtKB-EC"/>
</dbReference>
<feature type="chain" id="PRO_5032728612" description="mannan endo-1,4-beta-mannosidase" evidence="10">
    <location>
        <begin position="44"/>
        <end position="700"/>
    </location>
</feature>
<evidence type="ECO:0000256" key="6">
    <source>
        <dbReference type="ARBA" id="ARBA00022729"/>
    </source>
</evidence>
<evidence type="ECO:0000259" key="11">
    <source>
        <dbReference type="Pfam" id="PF26410"/>
    </source>
</evidence>
<dbReference type="InterPro" id="IPR001547">
    <property type="entry name" value="Glyco_hydro_5"/>
</dbReference>
<dbReference type="PANTHER" id="PTHR31451">
    <property type="match status" value="1"/>
</dbReference>
<keyword evidence="6 10" id="KW-0732">Signal</keyword>
<feature type="region of interest" description="Disordered" evidence="9">
    <location>
        <begin position="643"/>
        <end position="665"/>
    </location>
</feature>
<evidence type="ECO:0000256" key="3">
    <source>
        <dbReference type="ARBA" id="ARBA00005641"/>
    </source>
</evidence>
<evidence type="ECO:0000313" key="12">
    <source>
        <dbReference type="EMBL" id="KAG2427713.1"/>
    </source>
</evidence>
<evidence type="ECO:0000256" key="8">
    <source>
        <dbReference type="ARBA" id="ARBA00023295"/>
    </source>
</evidence>
<comment type="caution">
    <text evidence="12">The sequence shown here is derived from an EMBL/GenBank/DDBJ whole genome shotgun (WGS) entry which is preliminary data.</text>
</comment>
<dbReference type="InterPro" id="IPR017853">
    <property type="entry name" value="GH"/>
</dbReference>
<keyword evidence="8" id="KW-0326">Glycosidase</keyword>
<evidence type="ECO:0000313" key="13">
    <source>
        <dbReference type="Proteomes" id="UP000613740"/>
    </source>
</evidence>
<evidence type="ECO:0000256" key="2">
    <source>
        <dbReference type="ARBA" id="ARBA00004613"/>
    </source>
</evidence>
<comment type="catalytic activity">
    <reaction evidence="1">
        <text>Random hydrolysis of (1-&gt;4)-beta-D-mannosidic linkages in mannans, galactomannans and glucomannans.</text>
        <dbReference type="EC" id="3.2.1.78"/>
    </reaction>
</comment>
<protein>
    <recommendedName>
        <fullName evidence="4">mannan endo-1,4-beta-mannosidase</fullName>
        <ecNumber evidence="4">3.2.1.78</ecNumber>
    </recommendedName>
</protein>
<keyword evidence="7" id="KW-0378">Hydrolase</keyword>
<dbReference type="EC" id="3.2.1.78" evidence="4"/>
<feature type="signal peptide" evidence="10">
    <location>
        <begin position="1"/>
        <end position="43"/>
    </location>
</feature>
<dbReference type="AlphaFoldDB" id="A0A835SQ67"/>
<evidence type="ECO:0000256" key="5">
    <source>
        <dbReference type="ARBA" id="ARBA00022525"/>
    </source>
</evidence>
<comment type="subcellular location">
    <subcellularLocation>
        <location evidence="2">Secreted</location>
    </subcellularLocation>
</comment>
<evidence type="ECO:0000256" key="7">
    <source>
        <dbReference type="ARBA" id="ARBA00022801"/>
    </source>
</evidence>
<dbReference type="OrthoDB" id="406631at2759"/>
<organism evidence="12 13">
    <name type="scientific">Chlamydomonas schloesseri</name>
    <dbReference type="NCBI Taxonomy" id="2026947"/>
    <lineage>
        <taxon>Eukaryota</taxon>
        <taxon>Viridiplantae</taxon>
        <taxon>Chlorophyta</taxon>
        <taxon>core chlorophytes</taxon>
        <taxon>Chlorophyceae</taxon>
        <taxon>CS clade</taxon>
        <taxon>Chlamydomonadales</taxon>
        <taxon>Chlamydomonadaceae</taxon>
        <taxon>Chlamydomonas</taxon>
    </lineage>
</organism>
<evidence type="ECO:0000256" key="10">
    <source>
        <dbReference type="SAM" id="SignalP"/>
    </source>
</evidence>
<dbReference type="GO" id="GO:0005576">
    <property type="term" value="C:extracellular region"/>
    <property type="evidence" value="ECO:0007669"/>
    <property type="project" value="UniProtKB-SubCell"/>
</dbReference>
<evidence type="ECO:0000256" key="4">
    <source>
        <dbReference type="ARBA" id="ARBA00012706"/>
    </source>
</evidence>
<accession>A0A835SQ67</accession>
<dbReference type="PANTHER" id="PTHR31451:SF39">
    <property type="entry name" value="MANNAN ENDO-1,4-BETA-MANNOSIDASE 1"/>
    <property type="match status" value="1"/>
</dbReference>
<sequence>MVQLAGTRRRGCERGARPQDWCFGCRWRGPFLVSLLTVALAAASRGPDPAPDSFVTRSGSRMSLAGRPYHFLGLNAYQLTAQAAGENDDGWPGDSGAVAAGRAAVERLLERAARLGLRVVRTWAFNHRLPGLNTSWLQQHTPASATANSSSSSSNSDGSSSYLDCLTDTNGGSGCAAGLPLVWEEAEFVGLDWVVARAEAAGVRLVLALGNLWPAYVGPERFLRAAQLLRPPGGAAAAGGGGGTAAAAADVVVGLSGRALVAADAEALARADGSASVADFYCHPGARKLYSEHIRRVTGRVNSFTGRKYSDTPAIMMWDVMNEPRCPGCSPAQLSCYSQWMRLVTDTAAAAAPRQLRAMGTEGFFADGAPQQQGGPDLAAAAGLLSGGGGGGAASLEDHNPGVGAVCEGEDWLAATQLPGSDVAVLHTYWRQTEGVPGCGWSRMTWWQYLPWYLHYTALHVRLAGALGRPLVQEEFNIISSRFTPQQRSQLFAAALWQLVASAEAGGPYAGALWWGGAVVGAGWDDGYTLFLDAAGAPSGPTPGLAASLFSPSGLAALLADPAAPSAKAAAAVQRAFEQQPPTACGPLGAGGAGVSVVSSVNVSTSSVVVRKEDVVAVVTSTSTSASVNLVTAGGPRQQCAEARAAAGHQPAPPPALGADPGGTLTPPLPQLAALLAAAEGRHVLEVVAAAAERLNALWD</sequence>
<evidence type="ECO:0000256" key="9">
    <source>
        <dbReference type="SAM" id="MobiDB-lite"/>
    </source>
</evidence>
<dbReference type="Proteomes" id="UP000613740">
    <property type="component" value="Unassembled WGS sequence"/>
</dbReference>
<evidence type="ECO:0000256" key="1">
    <source>
        <dbReference type="ARBA" id="ARBA00001678"/>
    </source>
</evidence>
<name>A0A835SQ67_9CHLO</name>
<reference evidence="12" key="1">
    <citation type="journal article" date="2020" name="bioRxiv">
        <title>Comparative genomics of Chlamydomonas.</title>
        <authorList>
            <person name="Craig R.J."/>
            <person name="Hasan A.R."/>
            <person name="Ness R.W."/>
            <person name="Keightley P.D."/>
        </authorList>
    </citation>
    <scope>NUCLEOTIDE SEQUENCE</scope>
    <source>
        <strain evidence="12">CCAP 11/173</strain>
    </source>
</reference>
<comment type="similarity">
    <text evidence="3">Belongs to the glycosyl hydrolase 5 (cellulase A) family.</text>
</comment>
<dbReference type="SUPFAM" id="SSF51445">
    <property type="entry name" value="(Trans)glycosidases"/>
    <property type="match status" value="1"/>
</dbReference>
<keyword evidence="5" id="KW-0964">Secreted</keyword>
<dbReference type="InterPro" id="IPR045053">
    <property type="entry name" value="MAN-like"/>
</dbReference>
<proteinExistence type="inferred from homology"/>
<keyword evidence="13" id="KW-1185">Reference proteome</keyword>
<feature type="domain" description="Glycoside hydrolase family 5" evidence="11">
    <location>
        <begin position="182"/>
        <end position="364"/>
    </location>
</feature>
<dbReference type="Gene3D" id="3.20.20.80">
    <property type="entry name" value="Glycosidases"/>
    <property type="match status" value="1"/>
</dbReference>
<gene>
    <name evidence="12" type="ORF">HYH02_014544</name>
</gene>
<dbReference type="EMBL" id="JAEHOD010000099">
    <property type="protein sequence ID" value="KAG2427713.1"/>
    <property type="molecule type" value="Genomic_DNA"/>
</dbReference>
<dbReference type="Pfam" id="PF26410">
    <property type="entry name" value="GH5_mannosidase"/>
    <property type="match status" value="1"/>
</dbReference>